<accession>A0A6L2L9G0</accession>
<evidence type="ECO:0000313" key="1">
    <source>
        <dbReference type="EMBL" id="GEU57272.1"/>
    </source>
</evidence>
<protein>
    <recommendedName>
        <fullName evidence="2">Zinc knuckle CX2CX4HX4C</fullName>
    </recommendedName>
</protein>
<evidence type="ECO:0008006" key="2">
    <source>
        <dbReference type="Google" id="ProtNLM"/>
    </source>
</evidence>
<dbReference type="EMBL" id="BKCJ010003802">
    <property type="protein sequence ID" value="GEU57272.1"/>
    <property type="molecule type" value="Genomic_DNA"/>
</dbReference>
<gene>
    <name evidence="1" type="ORF">Tci_029250</name>
</gene>
<organism evidence="1">
    <name type="scientific">Tanacetum cinerariifolium</name>
    <name type="common">Dalmatian daisy</name>
    <name type="synonym">Chrysanthemum cinerariifolium</name>
    <dbReference type="NCBI Taxonomy" id="118510"/>
    <lineage>
        <taxon>Eukaryota</taxon>
        <taxon>Viridiplantae</taxon>
        <taxon>Streptophyta</taxon>
        <taxon>Embryophyta</taxon>
        <taxon>Tracheophyta</taxon>
        <taxon>Spermatophyta</taxon>
        <taxon>Magnoliopsida</taxon>
        <taxon>eudicotyledons</taxon>
        <taxon>Gunneridae</taxon>
        <taxon>Pentapetalae</taxon>
        <taxon>asterids</taxon>
        <taxon>campanulids</taxon>
        <taxon>Asterales</taxon>
        <taxon>Asteraceae</taxon>
        <taxon>Asteroideae</taxon>
        <taxon>Anthemideae</taxon>
        <taxon>Anthemidinae</taxon>
        <taxon>Tanacetum</taxon>
    </lineage>
</organism>
<sequence length="140" mass="15747">MTCFTNAQLTTSIASRRNINSSSKTEGIVGIISKLDSLGRDVKKIKENVHVIQIGFQLCGGAHLDKECPLNEEVKSVKEVKYGEYGRSSPFSTGAKYRVGPPRYYTRIDNLPSFGEKRQSLEELMSKLLDESTRRRAEME</sequence>
<reference evidence="1" key="1">
    <citation type="journal article" date="2019" name="Sci. Rep.">
        <title>Draft genome of Tanacetum cinerariifolium, the natural source of mosquito coil.</title>
        <authorList>
            <person name="Yamashiro T."/>
            <person name="Shiraishi A."/>
            <person name="Satake H."/>
            <person name="Nakayama K."/>
        </authorList>
    </citation>
    <scope>NUCLEOTIDE SEQUENCE</scope>
</reference>
<proteinExistence type="predicted"/>
<name>A0A6L2L9G0_TANCI</name>
<dbReference type="AlphaFoldDB" id="A0A6L2L9G0"/>
<comment type="caution">
    <text evidence="1">The sequence shown here is derived from an EMBL/GenBank/DDBJ whole genome shotgun (WGS) entry which is preliminary data.</text>
</comment>